<dbReference type="InterPro" id="IPR050650">
    <property type="entry name" value="Type-II_Cytokine-TF_Rcpt"/>
</dbReference>
<evidence type="ECO:0000313" key="3">
    <source>
        <dbReference type="EMBL" id="KAF4088989.1"/>
    </source>
</evidence>
<dbReference type="InterPro" id="IPR003961">
    <property type="entry name" value="FN3_dom"/>
</dbReference>
<accession>A0A7J6B3M0</accession>
<sequence>MREDTAHLSYALKPAAVAHCSEKKCCIALGLSQSVVVFSYCVFTHLGELIKPLYSSDVMWAVSLILSVVSLVLNVGPSFSSCTTSVRVQDLRCHMHWSCSEVTSTTATFTVQAKSQGAEWKNVSHCLQITSDNCDLSEVFDDLDLYNFVRLGLNQGHGKINWTLPQLCDPVKGPNASFSAPSLSLSLKEQQLWVEVTFPCAPNAVCLGDTCCALGSFLTLNATVTLYNKHDMNDYQTHTEIVDVSQWKVPFVVLTPGQEYCAVAQLGSSPLSSPQCIHVPQLAVTLLLALCGVFIALLLVVGFVLKRWGCWCVSTDLTLPKVLMSLQSQDQEGSVVDEYIQSASEEEESIVHLSIISLNNMLPSDSESVYPHFQSLGVRYYTTALLQDQFCDGNEDMDYHSRDIETDCAAPGYYPWPRWSSLPALRTGMVCLLGNFLPSEGIGIPLSSVRVAGAEMA</sequence>
<dbReference type="PANTHER" id="PTHR20859:SF53">
    <property type="entry name" value="INTERLEUKIN-22 RECEPTOR SUBUNIT ALPHA-1"/>
    <property type="match status" value="1"/>
</dbReference>
<organism evidence="3 4">
    <name type="scientific">Ameiurus melas</name>
    <name type="common">Black bullhead</name>
    <name type="synonym">Silurus melas</name>
    <dbReference type="NCBI Taxonomy" id="219545"/>
    <lineage>
        <taxon>Eukaryota</taxon>
        <taxon>Metazoa</taxon>
        <taxon>Chordata</taxon>
        <taxon>Craniata</taxon>
        <taxon>Vertebrata</taxon>
        <taxon>Euteleostomi</taxon>
        <taxon>Actinopterygii</taxon>
        <taxon>Neopterygii</taxon>
        <taxon>Teleostei</taxon>
        <taxon>Ostariophysi</taxon>
        <taxon>Siluriformes</taxon>
        <taxon>Ictaluridae</taxon>
        <taxon>Ameiurus</taxon>
    </lineage>
</organism>
<dbReference type="GO" id="GO:0004896">
    <property type="term" value="F:cytokine receptor activity"/>
    <property type="evidence" value="ECO:0007669"/>
    <property type="project" value="TreeGrafter"/>
</dbReference>
<dbReference type="GO" id="GO:0005886">
    <property type="term" value="C:plasma membrane"/>
    <property type="evidence" value="ECO:0007669"/>
    <property type="project" value="TreeGrafter"/>
</dbReference>
<feature type="domain" description="Fibronectin type-III" evidence="2">
    <location>
        <begin position="59"/>
        <end position="144"/>
    </location>
</feature>
<dbReference type="AlphaFoldDB" id="A0A7J6B3M0"/>
<gene>
    <name evidence="3" type="ORF">AMELA_G00061370</name>
</gene>
<keyword evidence="1" id="KW-1133">Transmembrane helix</keyword>
<evidence type="ECO:0000256" key="1">
    <source>
        <dbReference type="SAM" id="Phobius"/>
    </source>
</evidence>
<evidence type="ECO:0000313" key="4">
    <source>
        <dbReference type="Proteomes" id="UP000593565"/>
    </source>
</evidence>
<keyword evidence="1" id="KW-0472">Membrane</keyword>
<dbReference type="Pfam" id="PF01108">
    <property type="entry name" value="Tissue_fac"/>
    <property type="match status" value="1"/>
</dbReference>
<dbReference type="Proteomes" id="UP000593565">
    <property type="component" value="Unassembled WGS sequence"/>
</dbReference>
<dbReference type="SUPFAM" id="SSF49265">
    <property type="entry name" value="Fibronectin type III"/>
    <property type="match status" value="1"/>
</dbReference>
<name>A0A7J6B3M0_AMEME</name>
<comment type="caution">
    <text evidence="3">The sequence shown here is derived from an EMBL/GenBank/DDBJ whole genome shotgun (WGS) entry which is preliminary data.</text>
</comment>
<dbReference type="Gene3D" id="2.60.40.10">
    <property type="entry name" value="Immunoglobulins"/>
    <property type="match status" value="1"/>
</dbReference>
<dbReference type="InterPro" id="IPR013783">
    <property type="entry name" value="Ig-like_fold"/>
</dbReference>
<keyword evidence="4" id="KW-1185">Reference proteome</keyword>
<feature type="transmembrane region" description="Helical" evidence="1">
    <location>
        <begin position="282"/>
        <end position="305"/>
    </location>
</feature>
<evidence type="ECO:0000259" key="2">
    <source>
        <dbReference type="Pfam" id="PF01108"/>
    </source>
</evidence>
<dbReference type="InterPro" id="IPR036116">
    <property type="entry name" value="FN3_sf"/>
</dbReference>
<dbReference type="PANTHER" id="PTHR20859">
    <property type="entry name" value="INTERFERON/INTERLEUKIN RECEPTOR"/>
    <property type="match status" value="1"/>
</dbReference>
<keyword evidence="1" id="KW-0812">Transmembrane</keyword>
<proteinExistence type="predicted"/>
<protein>
    <recommendedName>
        <fullName evidence="2">Fibronectin type-III domain-containing protein</fullName>
    </recommendedName>
</protein>
<dbReference type="EMBL" id="JAAGNN010000005">
    <property type="protein sequence ID" value="KAF4088989.1"/>
    <property type="molecule type" value="Genomic_DNA"/>
</dbReference>
<reference evidence="3 4" key="1">
    <citation type="submission" date="2020-02" db="EMBL/GenBank/DDBJ databases">
        <title>A chromosome-scale genome assembly of the black bullhead catfish (Ameiurus melas).</title>
        <authorList>
            <person name="Wen M."/>
            <person name="Zham M."/>
            <person name="Cabau C."/>
            <person name="Klopp C."/>
            <person name="Donnadieu C."/>
            <person name="Roques C."/>
            <person name="Bouchez O."/>
            <person name="Lampietro C."/>
            <person name="Jouanno E."/>
            <person name="Herpin A."/>
            <person name="Louis A."/>
            <person name="Berthelot C."/>
            <person name="Parey E."/>
            <person name="Roest-Crollius H."/>
            <person name="Braasch I."/>
            <person name="Postlethwait J."/>
            <person name="Robinson-Rechavi M."/>
            <person name="Echchiki A."/>
            <person name="Begum T."/>
            <person name="Montfort J."/>
            <person name="Schartl M."/>
            <person name="Bobe J."/>
            <person name="Guiguen Y."/>
        </authorList>
    </citation>
    <scope>NUCLEOTIDE SEQUENCE [LARGE SCALE GENOMIC DNA]</scope>
    <source>
        <strain evidence="3">M_S1</strain>
        <tissue evidence="3">Blood</tissue>
    </source>
</reference>